<dbReference type="Pfam" id="PF10453">
    <property type="entry name" value="NUFIP1"/>
    <property type="match status" value="1"/>
</dbReference>
<feature type="compositionally biased region" description="Basic and acidic residues" evidence="1">
    <location>
        <begin position="356"/>
        <end position="366"/>
    </location>
</feature>
<evidence type="ECO:0000256" key="1">
    <source>
        <dbReference type="SAM" id="MobiDB-lite"/>
    </source>
</evidence>
<proteinExistence type="predicted"/>
<organism evidence="3 4">
    <name type="scientific">Flemingia macrophylla</name>
    <dbReference type="NCBI Taxonomy" id="520843"/>
    <lineage>
        <taxon>Eukaryota</taxon>
        <taxon>Viridiplantae</taxon>
        <taxon>Streptophyta</taxon>
        <taxon>Embryophyta</taxon>
        <taxon>Tracheophyta</taxon>
        <taxon>Spermatophyta</taxon>
        <taxon>Magnoliopsida</taxon>
        <taxon>eudicotyledons</taxon>
        <taxon>Gunneridae</taxon>
        <taxon>Pentapetalae</taxon>
        <taxon>rosids</taxon>
        <taxon>fabids</taxon>
        <taxon>Fabales</taxon>
        <taxon>Fabaceae</taxon>
        <taxon>Papilionoideae</taxon>
        <taxon>50 kb inversion clade</taxon>
        <taxon>NPAAA clade</taxon>
        <taxon>indigoferoid/millettioid clade</taxon>
        <taxon>Phaseoleae</taxon>
        <taxon>Flemingia</taxon>
    </lineage>
</organism>
<evidence type="ECO:0000313" key="4">
    <source>
        <dbReference type="Proteomes" id="UP001603857"/>
    </source>
</evidence>
<name>A0ABD1LT21_9FABA</name>
<feature type="compositionally biased region" description="Acidic residues" evidence="1">
    <location>
        <begin position="590"/>
        <end position="601"/>
    </location>
</feature>
<feature type="compositionally biased region" description="Basic and acidic residues" evidence="1">
    <location>
        <begin position="452"/>
        <end position="469"/>
    </location>
</feature>
<feature type="region of interest" description="Disordered" evidence="1">
    <location>
        <begin position="288"/>
        <end position="366"/>
    </location>
</feature>
<accession>A0ABD1LT21</accession>
<dbReference type="AlphaFoldDB" id="A0ABD1LT21"/>
<dbReference type="PANTHER" id="PTHR13309">
    <property type="entry name" value="NUCLEAR FRAGILE X MENTAL RETARDATION PROTEIN INTERACTING PROTEIN 1"/>
    <property type="match status" value="1"/>
</dbReference>
<feature type="compositionally biased region" description="Basic and acidic residues" evidence="1">
    <location>
        <begin position="616"/>
        <end position="626"/>
    </location>
</feature>
<dbReference type="InterPro" id="IPR039136">
    <property type="entry name" value="NUFIP1-like"/>
</dbReference>
<dbReference type="Proteomes" id="UP001603857">
    <property type="component" value="Unassembled WGS sequence"/>
</dbReference>
<feature type="compositionally biased region" description="Acidic residues" evidence="1">
    <location>
        <begin position="627"/>
        <end position="636"/>
    </location>
</feature>
<feature type="compositionally biased region" description="Basic and acidic residues" evidence="1">
    <location>
        <begin position="400"/>
        <end position="410"/>
    </location>
</feature>
<sequence>MSNDTNSNSSKPQPTFLNAPNPSNQPFLQSNGVGMPPQNQGQILMPPFLRPPANASPFFNAANHHNHFPLQNNQLHLPHMGLPGHQQGQPRLGGLGPQNGVRNVNYNNPMFPVQGQIMQNAPQFNFSQLQGQILAQSILNTLHQPNMNMNMPHGQFYAPYHMQNMNQQLPMQMPNPFQGTPYGMHHPGSGGLMFGFPNQVPQAMVPQNPMFSANPQLGPVHGNQPRPHIDPNENKLAPPNVNLNAFVSSSAFSPQQLQGNTSGSFNPTMAPTNNSQPHAFLKVHPQENPNENIKTDVPNSNWKGSPNKNFKNKPTNRGGLKGGFRKSKFHEFNNGQRITGLPKQQNGKGPNSWRAGQDDLKSKEKQQPERIFYVTYTEQEIQKWREARKKNHPFSKSIQKNRERPKDSKVINREVLQRELKEILAKQAELGVEVAEIPSYYLKNSENQGLQREGKNKFNDKRKFQDKFNKKANRKGRFAKKQKFADKDSSESPSLKKRKPTLLQKLLSADIKRDKCYLFQAFRFMVMNSFFKHFPDKPLKYPCVVVKEIGSEVDSEEKYLHTRKDVSKRGNEETVQKIVDLNNEHGHDSEGEDSDDDENDSIVDSVQRKQPSLAKRHCDSGERIEKSDEEEGEIKE</sequence>
<feature type="compositionally biased region" description="Polar residues" evidence="1">
    <location>
        <begin position="288"/>
        <end position="315"/>
    </location>
</feature>
<dbReference type="EMBL" id="JBGMDY010000008">
    <property type="protein sequence ID" value="KAL2326601.1"/>
    <property type="molecule type" value="Genomic_DNA"/>
</dbReference>
<evidence type="ECO:0000313" key="3">
    <source>
        <dbReference type="EMBL" id="KAL2326601.1"/>
    </source>
</evidence>
<protein>
    <recommendedName>
        <fullName evidence="2">FMR1-interacting protein 1 conserved domain-containing protein</fullName>
    </recommendedName>
</protein>
<feature type="region of interest" description="Disordered" evidence="1">
    <location>
        <begin position="580"/>
        <end position="636"/>
    </location>
</feature>
<evidence type="ECO:0000259" key="2">
    <source>
        <dbReference type="Pfam" id="PF10453"/>
    </source>
</evidence>
<feature type="region of interest" description="Disordered" evidence="1">
    <location>
        <begin position="387"/>
        <end position="410"/>
    </location>
</feature>
<dbReference type="PANTHER" id="PTHR13309:SF0">
    <property type="entry name" value="FMR1-INTERACTING PROTEIN NUFIP1"/>
    <property type="match status" value="1"/>
</dbReference>
<dbReference type="InterPro" id="IPR019496">
    <property type="entry name" value="NUFIP1_cons_dom"/>
</dbReference>
<feature type="compositionally biased region" description="Polar residues" evidence="1">
    <location>
        <begin position="333"/>
        <end position="349"/>
    </location>
</feature>
<comment type="caution">
    <text evidence="3">The sequence shown here is derived from an EMBL/GenBank/DDBJ whole genome shotgun (WGS) entry which is preliminary data.</text>
</comment>
<feature type="region of interest" description="Disordered" evidence="1">
    <location>
        <begin position="1"/>
        <end position="45"/>
    </location>
</feature>
<keyword evidence="4" id="KW-1185">Reference proteome</keyword>
<gene>
    <name evidence="3" type="ORF">Fmac_025659</name>
</gene>
<feature type="compositionally biased region" description="Polar residues" evidence="1">
    <location>
        <begin position="1"/>
        <end position="42"/>
    </location>
</feature>
<reference evidence="3 4" key="1">
    <citation type="submission" date="2024-08" db="EMBL/GenBank/DDBJ databases">
        <title>Insights into the chromosomal genome structure of Flemingia macrophylla.</title>
        <authorList>
            <person name="Ding Y."/>
            <person name="Zhao Y."/>
            <person name="Bi W."/>
            <person name="Wu M."/>
            <person name="Zhao G."/>
            <person name="Gong Y."/>
            <person name="Li W."/>
            <person name="Zhang P."/>
        </authorList>
    </citation>
    <scope>NUCLEOTIDE SEQUENCE [LARGE SCALE GENOMIC DNA]</scope>
    <source>
        <strain evidence="3">DYQJB</strain>
        <tissue evidence="3">Leaf</tissue>
    </source>
</reference>
<feature type="region of interest" description="Disordered" evidence="1">
    <location>
        <begin position="448"/>
        <end position="472"/>
    </location>
</feature>
<feature type="domain" description="FMR1-interacting protein 1 conserved" evidence="2">
    <location>
        <begin position="375"/>
        <end position="404"/>
    </location>
</feature>